<evidence type="ECO:0000313" key="13">
    <source>
        <dbReference type="Proteomes" id="UP001186944"/>
    </source>
</evidence>
<dbReference type="Pfam" id="PF03144">
    <property type="entry name" value="GTP_EFTU_D2"/>
    <property type="match status" value="1"/>
</dbReference>
<comment type="subcellular location">
    <subcellularLocation>
        <location evidence="1">Cytoplasm</location>
    </subcellularLocation>
</comment>
<comment type="catalytic activity">
    <reaction evidence="7">
        <text>GTP + H2O = GDP + phosphate + H(+)</text>
        <dbReference type="Rhea" id="RHEA:19669"/>
        <dbReference type="ChEBI" id="CHEBI:15377"/>
        <dbReference type="ChEBI" id="CHEBI:15378"/>
        <dbReference type="ChEBI" id="CHEBI:37565"/>
        <dbReference type="ChEBI" id="CHEBI:43474"/>
        <dbReference type="ChEBI" id="CHEBI:58189"/>
    </reaction>
</comment>
<evidence type="ECO:0000313" key="12">
    <source>
        <dbReference type="EMBL" id="KAK3097670.1"/>
    </source>
</evidence>
<proteinExistence type="predicted"/>
<dbReference type="Pfam" id="PF00679">
    <property type="entry name" value="EFG_C"/>
    <property type="match status" value="1"/>
</dbReference>
<dbReference type="NCBIfam" id="TIGR00231">
    <property type="entry name" value="small_GTP"/>
    <property type="match status" value="1"/>
</dbReference>
<dbReference type="Pfam" id="PF25118">
    <property type="entry name" value="EFL1"/>
    <property type="match status" value="1"/>
</dbReference>
<evidence type="ECO:0000259" key="11">
    <source>
        <dbReference type="PROSITE" id="PS51722"/>
    </source>
</evidence>
<dbReference type="InterPro" id="IPR020568">
    <property type="entry name" value="Ribosomal_Su5_D2-typ_SF"/>
</dbReference>
<keyword evidence="3" id="KW-0690">Ribosome biogenesis</keyword>
<dbReference type="Gene3D" id="3.40.50.300">
    <property type="entry name" value="P-loop containing nucleotide triphosphate hydrolases"/>
    <property type="match status" value="1"/>
</dbReference>
<dbReference type="CDD" id="cd16261">
    <property type="entry name" value="EF2_snRNP_III"/>
    <property type="match status" value="1"/>
</dbReference>
<dbReference type="CDD" id="cd16268">
    <property type="entry name" value="EF2_II"/>
    <property type="match status" value="1"/>
</dbReference>
<organism evidence="12 13">
    <name type="scientific">Pinctada imbricata</name>
    <name type="common">Atlantic pearl-oyster</name>
    <name type="synonym">Pinctada martensii</name>
    <dbReference type="NCBI Taxonomy" id="66713"/>
    <lineage>
        <taxon>Eukaryota</taxon>
        <taxon>Metazoa</taxon>
        <taxon>Spiralia</taxon>
        <taxon>Lophotrochozoa</taxon>
        <taxon>Mollusca</taxon>
        <taxon>Bivalvia</taxon>
        <taxon>Autobranchia</taxon>
        <taxon>Pteriomorphia</taxon>
        <taxon>Pterioida</taxon>
        <taxon>Pterioidea</taxon>
        <taxon>Pteriidae</taxon>
        <taxon>Pinctada</taxon>
    </lineage>
</organism>
<feature type="region of interest" description="Disordered" evidence="10">
    <location>
        <begin position="946"/>
        <end position="986"/>
    </location>
</feature>
<evidence type="ECO:0000256" key="3">
    <source>
        <dbReference type="ARBA" id="ARBA00022517"/>
    </source>
</evidence>
<dbReference type="InterPro" id="IPR000795">
    <property type="entry name" value="T_Tr_GTP-bd_dom"/>
</dbReference>
<dbReference type="Proteomes" id="UP001186944">
    <property type="component" value="Unassembled WGS sequence"/>
</dbReference>
<protein>
    <recommendedName>
        <fullName evidence="8">Ribosome assembly protein 1</fullName>
    </recommendedName>
    <alternativeName>
        <fullName evidence="9">Elongation factor-like 1</fullName>
    </alternativeName>
</protein>
<dbReference type="CDD" id="cd04096">
    <property type="entry name" value="eEF2_snRNP_like_C"/>
    <property type="match status" value="1"/>
</dbReference>
<keyword evidence="4" id="KW-0547">Nucleotide-binding</keyword>
<dbReference type="GO" id="GO:0003924">
    <property type="term" value="F:GTPase activity"/>
    <property type="evidence" value="ECO:0007669"/>
    <property type="project" value="InterPro"/>
</dbReference>
<dbReference type="PANTHER" id="PTHR42908:SF3">
    <property type="entry name" value="ELONGATION FACTOR-LIKE GTPASE 1"/>
    <property type="match status" value="1"/>
</dbReference>
<dbReference type="PRINTS" id="PR00315">
    <property type="entry name" value="ELONGATNFCT"/>
</dbReference>
<dbReference type="InterPro" id="IPR035647">
    <property type="entry name" value="EFG_III/V"/>
</dbReference>
<dbReference type="Gene3D" id="3.30.70.240">
    <property type="match status" value="1"/>
</dbReference>
<dbReference type="InterPro" id="IPR014721">
    <property type="entry name" value="Ribsml_uS5_D2-typ_fold_subgr"/>
</dbReference>
<evidence type="ECO:0000256" key="7">
    <source>
        <dbReference type="ARBA" id="ARBA00048548"/>
    </source>
</evidence>
<dbReference type="FunFam" id="3.30.70.870:FF:000002">
    <property type="entry name" value="Translation elongation factor 2"/>
    <property type="match status" value="1"/>
</dbReference>
<dbReference type="SUPFAM" id="SSF50447">
    <property type="entry name" value="Translation proteins"/>
    <property type="match status" value="1"/>
</dbReference>
<dbReference type="SUPFAM" id="SSF52540">
    <property type="entry name" value="P-loop containing nucleoside triphosphate hydrolases"/>
    <property type="match status" value="1"/>
</dbReference>
<dbReference type="AlphaFoldDB" id="A0AA88Y3F2"/>
<keyword evidence="2" id="KW-0963">Cytoplasm</keyword>
<dbReference type="InterPro" id="IPR041095">
    <property type="entry name" value="EFG_II"/>
</dbReference>
<dbReference type="SUPFAM" id="SSF54980">
    <property type="entry name" value="EF-G C-terminal domain-like"/>
    <property type="match status" value="2"/>
</dbReference>
<feature type="region of interest" description="Disordered" evidence="10">
    <location>
        <begin position="900"/>
        <end position="919"/>
    </location>
</feature>
<evidence type="ECO:0000256" key="8">
    <source>
        <dbReference type="ARBA" id="ARBA00068031"/>
    </source>
</evidence>
<evidence type="ECO:0000256" key="9">
    <source>
        <dbReference type="ARBA" id="ARBA00081809"/>
    </source>
</evidence>
<gene>
    <name evidence="12" type="ORF">FSP39_011945</name>
</gene>
<evidence type="ECO:0000256" key="10">
    <source>
        <dbReference type="SAM" id="MobiDB-lite"/>
    </source>
</evidence>
<dbReference type="Gene3D" id="3.30.230.10">
    <property type="match status" value="1"/>
</dbReference>
<dbReference type="PROSITE" id="PS51722">
    <property type="entry name" value="G_TR_2"/>
    <property type="match status" value="1"/>
</dbReference>
<dbReference type="SUPFAM" id="SSF54211">
    <property type="entry name" value="Ribosomal protein S5 domain 2-like"/>
    <property type="match status" value="1"/>
</dbReference>
<dbReference type="GO" id="GO:0005525">
    <property type="term" value="F:GTP binding"/>
    <property type="evidence" value="ECO:0007669"/>
    <property type="project" value="UniProtKB-KW"/>
</dbReference>
<dbReference type="CDD" id="cd01681">
    <property type="entry name" value="aeEF2_snRNP_like_IV"/>
    <property type="match status" value="1"/>
</dbReference>
<dbReference type="FunFam" id="3.40.50.300:FF:000746">
    <property type="entry name" value="Ribosome assembly protein 1"/>
    <property type="match status" value="1"/>
</dbReference>
<feature type="compositionally biased region" description="Basic and acidic residues" evidence="10">
    <location>
        <begin position="901"/>
        <end position="917"/>
    </location>
</feature>
<dbReference type="FunFam" id="3.30.70.240:FF:000006">
    <property type="entry name" value="Elongation factor like GTPase 1"/>
    <property type="match status" value="1"/>
</dbReference>
<dbReference type="InterPro" id="IPR000640">
    <property type="entry name" value="EFG_V-like"/>
</dbReference>
<reference evidence="12" key="1">
    <citation type="submission" date="2019-08" db="EMBL/GenBank/DDBJ databases">
        <title>The improved chromosome-level genome for the pearl oyster Pinctada fucata martensii using PacBio sequencing and Hi-C.</title>
        <authorList>
            <person name="Zheng Z."/>
        </authorList>
    </citation>
    <scope>NUCLEOTIDE SEQUENCE</scope>
    <source>
        <strain evidence="12">ZZ-2019</strain>
        <tissue evidence="12">Adductor muscle</tissue>
    </source>
</reference>
<dbReference type="Gene3D" id="3.30.70.870">
    <property type="entry name" value="Elongation Factor G (Translational Gtpase), domain 3"/>
    <property type="match status" value="1"/>
</dbReference>
<dbReference type="InterPro" id="IPR056752">
    <property type="entry name" value="EFL1"/>
</dbReference>
<keyword evidence="6" id="KW-0342">GTP-binding</keyword>
<accession>A0AA88Y3F2</accession>
<keyword evidence="5" id="KW-0378">Hydrolase</keyword>
<dbReference type="SMART" id="SM00838">
    <property type="entry name" value="EFG_C"/>
    <property type="match status" value="1"/>
</dbReference>
<dbReference type="GO" id="GO:0042256">
    <property type="term" value="P:cytosolic ribosome assembly"/>
    <property type="evidence" value="ECO:0007669"/>
    <property type="project" value="TreeGrafter"/>
</dbReference>
<evidence type="ECO:0000256" key="1">
    <source>
        <dbReference type="ARBA" id="ARBA00004496"/>
    </source>
</evidence>
<dbReference type="Gene3D" id="3.90.1430.10">
    <property type="entry name" value="Yeast translation eEF2 (G' domain)"/>
    <property type="match status" value="1"/>
</dbReference>
<sequence>MKGATPEMVSLLQRRPKNIRNICILAHVDHGKTTLADALVASNGIISQRMAGKLRYLDSREDEQVRGITMKSSAISLLFHSNNEEYLINLIDSPGHVDFSSEVSTAVRLCEGAIVVVDVVEGVCPQTHAVLRQAYLENITPILVLNKIDRLITELKMEPLEAYFHLQQTLEQVNLVTSELFTSGAMEKTSAQTESSDDVIDNSDPQSHDWTNIDDDLEKRNIYFTPDQGNVVFASAYDGWGFTINHFADLYSKKLGINKNVLQKTLWGDFFLNTKTKRIMKGAQSKGKKPLFVQFVLENIWSVYDKVCNLRDKEMVQKIIASLGLSVAPRDLRHNDPRVQLQAICSQWLPVSSAVLSVVAEKLPSPLELTEDRVEKLMCSQNQRFDSLPPQTQELKHSFLKCSSTEESPVIIFVSKMFPVDKKMLPCNRQRLLTDAEIQERRRKVKERLAQRQAAAQTGEKTEENKTEGEGTVISQVKEEGKDAVENGDEDDHTFIAFGRVFSGTVRKGQKVYVLGPKHNPSQATERDLDENTTVATLNSDCHVTVVTISDLYLFMGRELEYMDAVPAGNLLGIGGLEDHVLKSATLSSTLACTPFCDLYFDAAPIVRVALEPKHAGDMQKLSDGLKLLNQADPCVQVMVQETGEHVIVTAGEVHLQRCVDDLKQRYAKIDLNVSDPIVPFREMIIPPPKVDMVNEALHEQNITTKSMCLKDFEDDKEVLDAGLIETLTLNRRCCLRIRALPLPEPVTCLLEQSQELLRTIDQISNTKSTDVSDERNYQISQETLQNLQELKAKLDSEFTSAGKIWRNSVHQIWSFGPRRIGPNLLLNRVESYNRPNVWHFLEKDFSECSKVRQYDNSIVSGFQIATLAGPICEEPMRGMCYIVEKWDYIRSSESISYDTDVVKTDDPPSGKDKDMSENSSRLHNIQNGVHHVQLEDKTENGGVHFEESKDAVPSSESEDECTDTNSTEVVESMKSKRPKKKHEAPMSGQLIYCMKEGCRKAFQTQPQRLAAAMYKCSIQATSEVLGKLCAVLGQRHGQIMEDNMREGSQMFNIVAVIPVIESFGFAESIRKKTSGLASPQLVFSHWEVVDIDPYWTPTTEEELTHFGEKADSANRAREYMNKVRKRKGLKVDEKIVEHAEKQRTLTKMK</sequence>
<dbReference type="EMBL" id="VSWD01000007">
    <property type="protein sequence ID" value="KAK3097670.1"/>
    <property type="molecule type" value="Genomic_DNA"/>
</dbReference>
<name>A0AA88Y3F2_PINIB</name>
<dbReference type="InterPro" id="IPR005225">
    <property type="entry name" value="Small_GTP-bd"/>
</dbReference>
<dbReference type="CDD" id="cd01885">
    <property type="entry name" value="EF2"/>
    <property type="match status" value="1"/>
</dbReference>
<dbReference type="InterPro" id="IPR004161">
    <property type="entry name" value="EFTu-like_2"/>
</dbReference>
<keyword evidence="13" id="KW-1185">Reference proteome</keyword>
<comment type="caution">
    <text evidence="12">The sequence shown here is derived from an EMBL/GenBank/DDBJ whole genome shotgun (WGS) entry which is preliminary data.</text>
</comment>
<dbReference type="GO" id="GO:0043022">
    <property type="term" value="F:ribosome binding"/>
    <property type="evidence" value="ECO:0007669"/>
    <property type="project" value="TreeGrafter"/>
</dbReference>
<dbReference type="FunFam" id="3.90.1430.10:FF:000002">
    <property type="entry name" value="Elongation factor like GTPase 1"/>
    <property type="match status" value="1"/>
</dbReference>
<dbReference type="Pfam" id="PF14492">
    <property type="entry name" value="EFG_III"/>
    <property type="match status" value="1"/>
</dbReference>
<evidence type="ECO:0000256" key="6">
    <source>
        <dbReference type="ARBA" id="ARBA00023134"/>
    </source>
</evidence>
<feature type="domain" description="Tr-type G" evidence="11">
    <location>
        <begin position="17"/>
        <end position="259"/>
    </location>
</feature>
<evidence type="ECO:0000256" key="2">
    <source>
        <dbReference type="ARBA" id="ARBA00022490"/>
    </source>
</evidence>
<dbReference type="PANTHER" id="PTHR42908">
    <property type="entry name" value="TRANSLATION ELONGATION FACTOR-RELATED"/>
    <property type="match status" value="1"/>
</dbReference>
<evidence type="ECO:0000256" key="5">
    <source>
        <dbReference type="ARBA" id="ARBA00022801"/>
    </source>
</evidence>
<feature type="region of interest" description="Disordered" evidence="10">
    <location>
        <begin position="444"/>
        <end position="476"/>
    </location>
</feature>
<evidence type="ECO:0000256" key="4">
    <source>
        <dbReference type="ARBA" id="ARBA00022741"/>
    </source>
</evidence>
<dbReference type="GO" id="GO:1990904">
    <property type="term" value="C:ribonucleoprotein complex"/>
    <property type="evidence" value="ECO:0007669"/>
    <property type="project" value="TreeGrafter"/>
</dbReference>
<dbReference type="GO" id="GO:0005829">
    <property type="term" value="C:cytosol"/>
    <property type="evidence" value="ECO:0007669"/>
    <property type="project" value="TreeGrafter"/>
</dbReference>
<feature type="compositionally biased region" description="Basic and acidic residues" evidence="10">
    <location>
        <begin position="460"/>
        <end position="469"/>
    </location>
</feature>
<dbReference type="InterPro" id="IPR009000">
    <property type="entry name" value="Transl_B-barrel_sf"/>
</dbReference>
<dbReference type="Pfam" id="PF00009">
    <property type="entry name" value="GTP_EFTU"/>
    <property type="match status" value="1"/>
</dbReference>
<dbReference type="InterPro" id="IPR027417">
    <property type="entry name" value="P-loop_NTPase"/>
</dbReference>
<dbReference type="Gene3D" id="2.40.30.10">
    <property type="entry name" value="Translation factors"/>
    <property type="match status" value="1"/>
</dbReference>